<proteinExistence type="predicted"/>
<evidence type="ECO:0000313" key="3">
    <source>
        <dbReference type="Proteomes" id="UP000516134"/>
    </source>
</evidence>
<dbReference type="EMBL" id="CP060780">
    <property type="protein sequence ID" value="QNP44017.1"/>
    <property type="molecule type" value="Genomic_DNA"/>
</dbReference>
<sequence length="170" mass="18966">MKTVAIALLVAGAAAVAGLAASVGGRTVHRDVAGHRFEVPKDQLFDETIPWLPKAESESFVFLLHPNHDPDHIPDHRFLVQPLTRNCPGDASQMLRIACRLEKTEVGDGPPYEMRQSESDPWASDLYSVRRMPDGTADQSRQIAYCQRFEPNPAKPKVTTLCTTFWPTRE</sequence>
<dbReference type="RefSeq" id="WP_187715439.1">
    <property type="nucleotide sequence ID" value="NZ_CP060780.1"/>
</dbReference>
<dbReference type="Proteomes" id="UP000516134">
    <property type="component" value="Chromosome"/>
</dbReference>
<evidence type="ECO:0000256" key="1">
    <source>
        <dbReference type="SAM" id="SignalP"/>
    </source>
</evidence>
<keyword evidence="1" id="KW-0732">Signal</keyword>
<feature type="signal peptide" evidence="1">
    <location>
        <begin position="1"/>
        <end position="20"/>
    </location>
</feature>
<organism evidence="2 3">
    <name type="scientific">Sphingomonas daechungensis</name>
    <dbReference type="NCBI Taxonomy" id="1176646"/>
    <lineage>
        <taxon>Bacteria</taxon>
        <taxon>Pseudomonadati</taxon>
        <taxon>Pseudomonadota</taxon>
        <taxon>Alphaproteobacteria</taxon>
        <taxon>Sphingomonadales</taxon>
        <taxon>Sphingomonadaceae</taxon>
        <taxon>Sphingomonas</taxon>
    </lineage>
</organism>
<protein>
    <submittedName>
        <fullName evidence="2">Uncharacterized protein</fullName>
    </submittedName>
</protein>
<feature type="chain" id="PRO_5046601728" evidence="1">
    <location>
        <begin position="21"/>
        <end position="170"/>
    </location>
</feature>
<gene>
    <name evidence="2" type="ORF">H9L15_05375</name>
</gene>
<accession>A0ABX6T2C9</accession>
<keyword evidence="3" id="KW-1185">Reference proteome</keyword>
<name>A0ABX6T2C9_9SPHN</name>
<reference evidence="2 3" key="1">
    <citation type="submission" date="2020-08" db="EMBL/GenBank/DDBJ databases">
        <title>Genome sequence of Sphingomonas daechungensis KACC 18115T.</title>
        <authorList>
            <person name="Hyun D.-W."/>
            <person name="Bae J.-W."/>
        </authorList>
    </citation>
    <scope>NUCLEOTIDE SEQUENCE [LARGE SCALE GENOMIC DNA]</scope>
    <source>
        <strain evidence="2 3">KACC 18115</strain>
    </source>
</reference>
<evidence type="ECO:0000313" key="2">
    <source>
        <dbReference type="EMBL" id="QNP44017.1"/>
    </source>
</evidence>